<accession>A0ACB8VDY6</accession>
<evidence type="ECO:0000313" key="2">
    <source>
        <dbReference type="Proteomes" id="UP000831701"/>
    </source>
</evidence>
<keyword evidence="2" id="KW-1185">Reference proteome</keyword>
<proteinExistence type="predicted"/>
<evidence type="ECO:0000313" key="1">
    <source>
        <dbReference type="EMBL" id="KAI3353580.1"/>
    </source>
</evidence>
<comment type="caution">
    <text evidence="1">The sequence shown here is derived from an EMBL/GenBank/DDBJ whole genome shotgun (WGS) entry which is preliminary data.</text>
</comment>
<reference evidence="1" key="1">
    <citation type="submission" date="2022-04" db="EMBL/GenBank/DDBJ databases">
        <title>Jade perch genome.</title>
        <authorList>
            <person name="Chao B."/>
        </authorList>
    </citation>
    <scope>NUCLEOTIDE SEQUENCE</scope>
    <source>
        <strain evidence="1">CB-2022</strain>
    </source>
</reference>
<sequence>MSHREEAPGRPRTRWRDYVSQLAWERLGVPPEELEEVSGVREGSLGISAQTAASATRSRDTKRMKMDGWNFSALSDFHTFQKSNQHVQYQSPTPPLWQTNDFYFLL</sequence>
<dbReference type="Proteomes" id="UP000831701">
    <property type="component" value="Chromosome 23"/>
</dbReference>
<name>A0ACB8VDY6_9TELE</name>
<organism evidence="1 2">
    <name type="scientific">Scortum barcoo</name>
    <name type="common">barcoo grunter</name>
    <dbReference type="NCBI Taxonomy" id="214431"/>
    <lineage>
        <taxon>Eukaryota</taxon>
        <taxon>Metazoa</taxon>
        <taxon>Chordata</taxon>
        <taxon>Craniata</taxon>
        <taxon>Vertebrata</taxon>
        <taxon>Euteleostomi</taxon>
        <taxon>Actinopterygii</taxon>
        <taxon>Neopterygii</taxon>
        <taxon>Teleostei</taxon>
        <taxon>Neoteleostei</taxon>
        <taxon>Acanthomorphata</taxon>
        <taxon>Eupercaria</taxon>
        <taxon>Centrarchiformes</taxon>
        <taxon>Terapontoidei</taxon>
        <taxon>Terapontidae</taxon>
        <taxon>Scortum</taxon>
    </lineage>
</organism>
<dbReference type="EMBL" id="CM041553">
    <property type="protein sequence ID" value="KAI3353580.1"/>
    <property type="molecule type" value="Genomic_DNA"/>
</dbReference>
<gene>
    <name evidence="1" type="ORF">L3Q82_020104</name>
</gene>
<protein>
    <submittedName>
        <fullName evidence="1">Uncharacterized protein</fullName>
    </submittedName>
</protein>